<evidence type="ECO:0000256" key="1">
    <source>
        <dbReference type="SAM" id="Phobius"/>
    </source>
</evidence>
<name>A0A1Y1JUM6_PLAGO</name>
<keyword evidence="1" id="KW-0472">Membrane</keyword>
<feature type="transmembrane region" description="Helical" evidence="1">
    <location>
        <begin position="226"/>
        <end position="245"/>
    </location>
</feature>
<dbReference type="RefSeq" id="XP_028547041.1">
    <property type="nucleotide sequence ID" value="XM_028691240.1"/>
</dbReference>
<dbReference type="AlphaFoldDB" id="A0A1Y1JUM6"/>
<keyword evidence="1" id="KW-1133">Transmembrane helix</keyword>
<gene>
    <name evidence="2" type="ORF">PGO_003055</name>
</gene>
<protein>
    <submittedName>
        <fullName evidence="2">Variable surface protein</fullName>
    </submittedName>
</protein>
<dbReference type="Proteomes" id="UP000195521">
    <property type="component" value="Unassembled WGS sequence"/>
</dbReference>
<evidence type="ECO:0000313" key="2">
    <source>
        <dbReference type="EMBL" id="GAW84452.1"/>
    </source>
</evidence>
<sequence>MSAHFNFMNIFPTCLDQYNNHTKNLPGEDNLKLQQPCMTITNIFNFLQSKESFMPKCEELIIYLDYINSISTTSDIEPCCKYFNYKLKQILNFQKNYTEGTKVAYRRMTTITNSITYKNFPDICKNHVDDIDEKTFKILETLDNLYSILKRDGNKCPSETECYEKFMELSKICDTLNNDSLHDLLSNFKKENIKIIEDTKNMVQVNSKQEVHAVSHHTSGINPRTIILVLFTISFTTLMITFFLYKYTPSVSFLHSIACIIRRMCKRKDKQNIKLLISFENDNEELVNESSQISYNAIQYF</sequence>
<organism evidence="2 3">
    <name type="scientific">Plasmodium gonderi</name>
    <dbReference type="NCBI Taxonomy" id="77519"/>
    <lineage>
        <taxon>Eukaryota</taxon>
        <taxon>Sar</taxon>
        <taxon>Alveolata</taxon>
        <taxon>Apicomplexa</taxon>
        <taxon>Aconoidasida</taxon>
        <taxon>Haemosporida</taxon>
        <taxon>Plasmodiidae</taxon>
        <taxon>Plasmodium</taxon>
        <taxon>Plasmodium (Plasmodium)</taxon>
    </lineage>
</organism>
<proteinExistence type="predicted"/>
<dbReference type="EMBL" id="BDQF01000334">
    <property type="protein sequence ID" value="GAW84452.1"/>
    <property type="molecule type" value="Genomic_DNA"/>
</dbReference>
<evidence type="ECO:0000313" key="3">
    <source>
        <dbReference type="Proteomes" id="UP000195521"/>
    </source>
</evidence>
<dbReference type="OrthoDB" id="383056at2759"/>
<comment type="caution">
    <text evidence="2">The sequence shown here is derived from an EMBL/GenBank/DDBJ whole genome shotgun (WGS) entry which is preliminary data.</text>
</comment>
<keyword evidence="3" id="KW-1185">Reference proteome</keyword>
<accession>A0A1Y1JUM6</accession>
<reference evidence="3" key="1">
    <citation type="submission" date="2017-04" db="EMBL/GenBank/DDBJ databases">
        <title>Plasmodium gonderi genome.</title>
        <authorList>
            <person name="Arisue N."/>
            <person name="Honma H."/>
            <person name="Kawai S."/>
            <person name="Tougan T."/>
            <person name="Tanabe K."/>
            <person name="Horii T."/>
        </authorList>
    </citation>
    <scope>NUCLEOTIDE SEQUENCE [LARGE SCALE GENOMIC DNA]</scope>
    <source>
        <strain evidence="3">ATCC 30045</strain>
    </source>
</reference>
<keyword evidence="1" id="KW-0812">Transmembrane</keyword>
<dbReference type="GeneID" id="39745260"/>